<organism evidence="1 2">
    <name type="scientific">Papaver somniferum</name>
    <name type="common">Opium poppy</name>
    <dbReference type="NCBI Taxonomy" id="3469"/>
    <lineage>
        <taxon>Eukaryota</taxon>
        <taxon>Viridiplantae</taxon>
        <taxon>Streptophyta</taxon>
        <taxon>Embryophyta</taxon>
        <taxon>Tracheophyta</taxon>
        <taxon>Spermatophyta</taxon>
        <taxon>Magnoliopsida</taxon>
        <taxon>Ranunculales</taxon>
        <taxon>Papaveraceae</taxon>
        <taxon>Papaveroideae</taxon>
        <taxon>Papaver</taxon>
    </lineage>
</organism>
<dbReference type="EMBL" id="CM010715">
    <property type="protein sequence ID" value="RZC48223.1"/>
    <property type="molecule type" value="Genomic_DNA"/>
</dbReference>
<gene>
    <name evidence="1" type="ORF">C5167_041181</name>
</gene>
<protein>
    <submittedName>
        <fullName evidence="1">Uncharacterized protein</fullName>
    </submittedName>
</protein>
<sequence>MEDGESSSFRGHLGARLICNVTRADLYELAYNLIGKHQSLATARDDDGNTMLDELAEKGYTIPWPSDPPHSALSFPSNIQEYENTDKPSTCLKVQYLLNPEFQGMPLIIFTENILD</sequence>
<evidence type="ECO:0000313" key="2">
    <source>
        <dbReference type="Proteomes" id="UP000316621"/>
    </source>
</evidence>
<evidence type="ECO:0000313" key="1">
    <source>
        <dbReference type="EMBL" id="RZC48223.1"/>
    </source>
</evidence>
<dbReference type="AlphaFoldDB" id="A0A4Y7IH38"/>
<reference evidence="1 2" key="1">
    <citation type="journal article" date="2018" name="Science">
        <title>The opium poppy genome and morphinan production.</title>
        <authorList>
            <person name="Guo L."/>
            <person name="Winzer T."/>
            <person name="Yang X."/>
            <person name="Li Y."/>
            <person name="Ning Z."/>
            <person name="He Z."/>
            <person name="Teodor R."/>
            <person name="Lu Y."/>
            <person name="Bowser T.A."/>
            <person name="Graham I.A."/>
            <person name="Ye K."/>
        </authorList>
    </citation>
    <scope>NUCLEOTIDE SEQUENCE [LARGE SCALE GENOMIC DNA]</scope>
    <source>
        <strain evidence="2">cv. HN1</strain>
        <tissue evidence="1">Leaves</tissue>
    </source>
</reference>
<proteinExistence type="predicted"/>
<name>A0A4Y7IH38_PAPSO</name>
<keyword evidence="2" id="KW-1185">Reference proteome</keyword>
<dbReference type="Gramene" id="RZC48223">
    <property type="protein sequence ID" value="RZC48223"/>
    <property type="gene ID" value="C5167_041181"/>
</dbReference>
<dbReference type="Proteomes" id="UP000316621">
    <property type="component" value="Chromosome 1"/>
</dbReference>
<accession>A0A4Y7IH38</accession>